<dbReference type="Proteomes" id="UP001447188">
    <property type="component" value="Unassembled WGS sequence"/>
</dbReference>
<sequence>MKEFDPPGRKQHTAATVPAEPVDVTSVPPQPSLRINLFFSGPFPVPVPTSWSTTLPPDHELELQQLGSMVFGSRWRSFAGTLVLEQRSRMQRIGGPIYWVPGARLDPCVRCVRVGDGTTVREAGWKMLGGEVWLLVRYVPGAWKREETMCERVLEEVVCAGEVENVPGSVETVAGGRGNNSGAHNAQTSTARGLRSLKRRRTLETEGPEMEEMVMAPEEEMAPDIRDSHAPSTRVLRSTQRRRKE</sequence>
<reference evidence="2 3" key="1">
    <citation type="submission" date="2024-02" db="EMBL/GenBank/DDBJ databases">
        <title>Discinaceae phylogenomics.</title>
        <authorList>
            <person name="Dirks A.C."/>
            <person name="James T.Y."/>
        </authorList>
    </citation>
    <scope>NUCLEOTIDE SEQUENCE [LARGE SCALE GENOMIC DNA]</scope>
    <source>
        <strain evidence="2 3">ACD0624</strain>
    </source>
</reference>
<evidence type="ECO:0000313" key="3">
    <source>
        <dbReference type="Proteomes" id="UP001447188"/>
    </source>
</evidence>
<feature type="region of interest" description="Disordered" evidence="1">
    <location>
        <begin position="172"/>
        <end position="245"/>
    </location>
</feature>
<dbReference type="EMBL" id="JBBBZM010000024">
    <property type="protein sequence ID" value="KAL0638260.1"/>
    <property type="molecule type" value="Genomic_DNA"/>
</dbReference>
<protein>
    <submittedName>
        <fullName evidence="2">Uncharacterized protein</fullName>
    </submittedName>
</protein>
<evidence type="ECO:0000313" key="2">
    <source>
        <dbReference type="EMBL" id="KAL0638260.1"/>
    </source>
</evidence>
<comment type="caution">
    <text evidence="2">The sequence shown here is derived from an EMBL/GenBank/DDBJ whole genome shotgun (WGS) entry which is preliminary data.</text>
</comment>
<organism evidence="2 3">
    <name type="scientific">Discina gigas</name>
    <dbReference type="NCBI Taxonomy" id="1032678"/>
    <lineage>
        <taxon>Eukaryota</taxon>
        <taxon>Fungi</taxon>
        <taxon>Dikarya</taxon>
        <taxon>Ascomycota</taxon>
        <taxon>Pezizomycotina</taxon>
        <taxon>Pezizomycetes</taxon>
        <taxon>Pezizales</taxon>
        <taxon>Discinaceae</taxon>
        <taxon>Discina</taxon>
    </lineage>
</organism>
<keyword evidence="3" id="KW-1185">Reference proteome</keyword>
<feature type="region of interest" description="Disordered" evidence="1">
    <location>
        <begin position="1"/>
        <end position="25"/>
    </location>
</feature>
<feature type="compositionally biased region" description="Acidic residues" evidence="1">
    <location>
        <begin position="206"/>
        <end position="222"/>
    </location>
</feature>
<accession>A0ABR3GR26</accession>
<name>A0ABR3GR26_9PEZI</name>
<gene>
    <name evidence="2" type="ORF">Q9L58_002717</name>
</gene>
<feature type="compositionally biased region" description="Polar residues" evidence="1">
    <location>
        <begin position="180"/>
        <end position="191"/>
    </location>
</feature>
<proteinExistence type="predicted"/>
<evidence type="ECO:0000256" key="1">
    <source>
        <dbReference type="SAM" id="MobiDB-lite"/>
    </source>
</evidence>